<protein>
    <recommendedName>
        <fullName evidence="5">6-hydroxymethyl-7,8-dihydropterin pyrophosphokinase</fullName>
        <shortName evidence="5">HPPK</shortName>
        <ecNumber evidence="5">2.7.6.3</ecNumber>
    </recommendedName>
    <alternativeName>
        <fullName evidence="5">2-amino-4-hydroxy-6-hydroxymethyldihydropteridine pyrophosphokinase</fullName>
    </alternativeName>
    <alternativeName>
        <fullName evidence="5">6-hydroxymethyl-7,8-dihydropterin diphosphokinase</fullName>
        <shortName evidence="5">6-HMPDK</shortName>
    </alternativeName>
    <alternativeName>
        <fullName evidence="5">7,8-dihydro-6-hydroxymethylpterin diphosphokinase</fullName>
    </alternativeName>
    <alternativeName>
        <fullName evidence="5">7,8-dihydro-6-hydroxymethylpterin pyrophosphokinase</fullName>
        <shortName evidence="5">PPPK</shortName>
    </alternativeName>
</protein>
<sequence>MRYEEWEPHYRRILDFFGFDPADDDKAAHFASDLSSRDDLSLLKDACSGAVVTVCGNAPCLKDELHLIEGTVIAADAAADLLYKNGIRPDVVFTDLDGCEDSFIEMNSEGTIMVVHAHGDNIPLLKKWIPLFGGPLVLTTQGKPFGNVHNLGGFTDGDRAIFAAEELGSSKIRIIGFDLDDCSVNPVKRGKLMIARDLLKEIGYDL</sequence>
<dbReference type="EMBL" id="CP002117">
    <property type="protein sequence ID" value="ADN36892.1"/>
    <property type="molecule type" value="Genomic_DNA"/>
</dbReference>
<dbReference type="InterPro" id="IPR002826">
    <property type="entry name" value="MptE-like"/>
</dbReference>
<gene>
    <name evidence="5" type="primary">mptE</name>
    <name evidence="7" type="ordered locus">Mpet_2144</name>
</gene>
<evidence type="ECO:0000256" key="1">
    <source>
        <dbReference type="ARBA" id="ARBA00022679"/>
    </source>
</evidence>
<dbReference type="InterPro" id="IPR036759">
    <property type="entry name" value="TPK_catalytic_sf"/>
</dbReference>
<keyword evidence="4 5" id="KW-0067">ATP-binding</keyword>
<comment type="cofactor">
    <cofactor evidence="5">
        <name>Mg(2+)</name>
        <dbReference type="ChEBI" id="CHEBI:18420"/>
    </cofactor>
</comment>
<dbReference type="AlphaFoldDB" id="E1RK79"/>
<dbReference type="GO" id="GO:0009229">
    <property type="term" value="P:thiamine diphosphate biosynthetic process"/>
    <property type="evidence" value="ECO:0007669"/>
    <property type="project" value="InterPro"/>
</dbReference>
<evidence type="ECO:0000256" key="4">
    <source>
        <dbReference type="ARBA" id="ARBA00022840"/>
    </source>
</evidence>
<dbReference type="GO" id="GO:0005524">
    <property type="term" value="F:ATP binding"/>
    <property type="evidence" value="ECO:0007669"/>
    <property type="project" value="UniProtKB-UniRule"/>
</dbReference>
<dbReference type="Proteomes" id="UP000006565">
    <property type="component" value="Chromosome"/>
</dbReference>
<organism evidence="7 8">
    <name type="scientific">Methanolacinia petrolearia (strain DSM 11571 / OCM 486 / SEBR 4847)</name>
    <name type="common">Methanoplanus petrolearius</name>
    <dbReference type="NCBI Taxonomy" id="679926"/>
    <lineage>
        <taxon>Archaea</taxon>
        <taxon>Methanobacteriati</taxon>
        <taxon>Methanobacteriota</taxon>
        <taxon>Stenosarchaea group</taxon>
        <taxon>Methanomicrobia</taxon>
        <taxon>Methanomicrobiales</taxon>
        <taxon>Methanomicrobiaceae</taxon>
        <taxon>Methanolacinia</taxon>
    </lineage>
</organism>
<comment type="catalytic activity">
    <reaction evidence="5">
        <text>6-hydroxymethyl-7,8-dihydropterin + ATP = (7,8-dihydropterin-6-yl)methyl diphosphate + AMP + H(+)</text>
        <dbReference type="Rhea" id="RHEA:11412"/>
        <dbReference type="ChEBI" id="CHEBI:15378"/>
        <dbReference type="ChEBI" id="CHEBI:30616"/>
        <dbReference type="ChEBI" id="CHEBI:44841"/>
        <dbReference type="ChEBI" id="CHEBI:72950"/>
        <dbReference type="ChEBI" id="CHEBI:456215"/>
        <dbReference type="EC" id="2.7.6.3"/>
    </reaction>
</comment>
<dbReference type="HAMAP" id="MF_02131">
    <property type="entry name" value="HMPDK_arch"/>
    <property type="match status" value="1"/>
</dbReference>
<dbReference type="STRING" id="679926.Mpet_2144"/>
<dbReference type="GO" id="GO:2001118">
    <property type="term" value="P:tetrahydromethanopterin biosynthetic process"/>
    <property type="evidence" value="ECO:0007669"/>
    <property type="project" value="UniProtKB-UniRule"/>
</dbReference>
<keyword evidence="1 5" id="KW-0808">Transferase</keyword>
<dbReference type="HOGENOM" id="CLU_093043_0_0_2"/>
<dbReference type="GO" id="GO:0003848">
    <property type="term" value="F:2-amino-4-hydroxy-6-hydroxymethyldihydropteridine diphosphokinase activity"/>
    <property type="evidence" value="ECO:0007669"/>
    <property type="project" value="UniProtKB-UniRule"/>
</dbReference>
<keyword evidence="3 5" id="KW-0418">Kinase</keyword>
<comment type="pathway">
    <text evidence="5">Cofactor biosynthesis; 5,6,7,8-tetrahydromethanopterin biosynthesis.</text>
</comment>
<keyword evidence="8" id="KW-1185">Reference proteome</keyword>
<feature type="domain" description="6-hydroxymethylpterin diphosphokinase MptE-like" evidence="6">
    <location>
        <begin position="40"/>
        <end position="180"/>
    </location>
</feature>
<dbReference type="InterPro" id="IPR027510">
    <property type="entry name" value="HMPDK_MptE"/>
</dbReference>
<dbReference type="GO" id="GO:0016301">
    <property type="term" value="F:kinase activity"/>
    <property type="evidence" value="ECO:0007669"/>
    <property type="project" value="UniProtKB-KW"/>
</dbReference>
<evidence type="ECO:0000313" key="8">
    <source>
        <dbReference type="Proteomes" id="UP000006565"/>
    </source>
</evidence>
<evidence type="ECO:0000256" key="2">
    <source>
        <dbReference type="ARBA" id="ARBA00022741"/>
    </source>
</evidence>
<keyword evidence="5" id="KW-0460">Magnesium</keyword>
<name>E1RK79_METP4</name>
<reference evidence="7 8" key="1">
    <citation type="journal article" date="2010" name="Stand. Genomic Sci.">
        <title>Complete genome sequence of Methanoplanus petrolearius type strain (SEBR 4847).</title>
        <authorList>
            <person name="Brambilla E."/>
            <person name="Djao O.D."/>
            <person name="Daligault H."/>
            <person name="Lapidus A."/>
            <person name="Lucas S."/>
            <person name="Hammon N."/>
            <person name="Nolan M."/>
            <person name="Tice H."/>
            <person name="Cheng J.F."/>
            <person name="Han C."/>
            <person name="Tapia R."/>
            <person name="Goodwin L."/>
            <person name="Pitluck S."/>
            <person name="Liolios K."/>
            <person name="Ivanova N."/>
            <person name="Mavromatis K."/>
            <person name="Mikhailova N."/>
            <person name="Pati A."/>
            <person name="Chen A."/>
            <person name="Palaniappan K."/>
            <person name="Land M."/>
            <person name="Hauser L."/>
            <person name="Chang Y.J."/>
            <person name="Jeffries C.D."/>
            <person name="Rohde M."/>
            <person name="Spring S."/>
            <person name="Sikorski J."/>
            <person name="Goker M."/>
            <person name="Woyke T."/>
            <person name="Bristow J."/>
            <person name="Eisen J.A."/>
            <person name="Markowitz V."/>
            <person name="Hugenholtz P."/>
            <person name="Kyrpides N.C."/>
            <person name="Klenk H.P."/>
        </authorList>
    </citation>
    <scope>NUCLEOTIDE SEQUENCE [LARGE SCALE GENOMIC DNA]</scope>
    <source>
        <strain evidence="8">DSM 11571 / OCM 486 / SEBR 4847</strain>
    </source>
</reference>
<dbReference type="GeneID" id="9744626"/>
<dbReference type="eggNOG" id="arCOG04303">
    <property type="taxonomic scope" value="Archaea"/>
</dbReference>
<dbReference type="GO" id="GO:0004788">
    <property type="term" value="F:thiamine diphosphokinase activity"/>
    <property type="evidence" value="ECO:0007669"/>
    <property type="project" value="InterPro"/>
</dbReference>
<dbReference type="GO" id="GO:0000287">
    <property type="term" value="F:magnesium ion binding"/>
    <property type="evidence" value="ECO:0007669"/>
    <property type="project" value="UniProtKB-UniRule"/>
</dbReference>
<dbReference type="PANTHER" id="PTHR39648:SF1">
    <property type="entry name" value="6-HYDROXYMETHYL-7,8-DIHYDROPTERIN PYROPHOSPHOKINASE"/>
    <property type="match status" value="1"/>
</dbReference>
<evidence type="ECO:0000256" key="5">
    <source>
        <dbReference type="HAMAP-Rule" id="MF_02131"/>
    </source>
</evidence>
<dbReference type="UniPathway" id="UPA00065"/>
<dbReference type="EC" id="2.7.6.3" evidence="5"/>
<dbReference type="PANTHER" id="PTHR39648">
    <property type="entry name" value="6-HYDROXYMETHYL-7,8-DIHYDROPTERIN PYROPHOSPHOKINASE"/>
    <property type="match status" value="1"/>
</dbReference>
<comment type="function">
    <text evidence="5">Catalyzes the transfer of diphosphate from ATP to 6-hydroxymethyl-7,8-dihydropterin (6-HMD), leading to 6-hydroxymethyl-7,8-dihydropterin diphosphate (6-HMDP).</text>
</comment>
<dbReference type="KEGG" id="mpi:Mpet_2144"/>
<evidence type="ECO:0000259" key="6">
    <source>
        <dbReference type="Pfam" id="PF01973"/>
    </source>
</evidence>
<dbReference type="Pfam" id="PF01973">
    <property type="entry name" value="MptE-like"/>
    <property type="match status" value="1"/>
</dbReference>
<keyword evidence="2 5" id="KW-0547">Nucleotide-binding</keyword>
<dbReference type="OrthoDB" id="34207at2157"/>
<dbReference type="Gene3D" id="3.40.50.10240">
    <property type="entry name" value="Thiamin pyrophosphokinase, catalytic domain"/>
    <property type="match status" value="1"/>
</dbReference>
<comment type="similarity">
    <text evidence="5">Belongs to the archaeal 6-HMPDK family.</text>
</comment>
<accession>E1RK79</accession>
<dbReference type="RefSeq" id="WP_013330069.1">
    <property type="nucleotide sequence ID" value="NC_014507.1"/>
</dbReference>
<proteinExistence type="inferred from homology"/>
<dbReference type="SUPFAM" id="SSF63999">
    <property type="entry name" value="Thiamin pyrophosphokinase, catalytic domain"/>
    <property type="match status" value="1"/>
</dbReference>
<evidence type="ECO:0000256" key="3">
    <source>
        <dbReference type="ARBA" id="ARBA00022777"/>
    </source>
</evidence>
<evidence type="ECO:0000313" key="7">
    <source>
        <dbReference type="EMBL" id="ADN36892.1"/>
    </source>
</evidence>